<sequence length="208" mass="24080">MKIQDRCILVAEDDLTSRTALQLTLQKWGYVPLIAEDGEAAWEILQGKEAPRLLILDWMMPKLHGIDLLRRIRSMKQESSFYIIMLTTRDSTEDIIEGLDAGADDYLTKPFNPGELRARVNVGFRVLDLQESLEKRILELQKAVEHIQTLQDILPICSFCKKIRNDTGYWDQVESYIAKHSKTRFSHGICPDCLQQHYPEFSDEVLKK</sequence>
<comment type="caution">
    <text evidence="8">The sequence shown here is derived from an EMBL/GenBank/DDBJ whole genome shotgun (WGS) entry which is preliminary data.</text>
</comment>
<dbReference type="PANTHER" id="PTHR48111">
    <property type="entry name" value="REGULATOR OF RPOS"/>
    <property type="match status" value="1"/>
</dbReference>
<keyword evidence="3" id="KW-0805">Transcription regulation</keyword>
<dbReference type="GO" id="GO:0000156">
    <property type="term" value="F:phosphorelay response regulator activity"/>
    <property type="evidence" value="ECO:0007669"/>
    <property type="project" value="TreeGrafter"/>
</dbReference>
<dbReference type="OrthoDB" id="9790791at2"/>
<reference evidence="8 9" key="1">
    <citation type="submission" date="2019-06" db="EMBL/GenBank/DDBJ databases">
        <title>Desulfobotulus mexicanus sp. nov., a novel sulfate-reducing bacterium isolated from the sediment of an alkaline crater lake in Mexico.</title>
        <authorList>
            <person name="Hirschler-Rea A."/>
        </authorList>
    </citation>
    <scope>NUCLEOTIDE SEQUENCE [LARGE SCALE GENOMIC DNA]</scope>
    <source>
        <strain evidence="8 9">PAR22N</strain>
    </source>
</reference>
<keyword evidence="4" id="KW-0238">DNA-binding</keyword>
<evidence type="ECO:0000256" key="2">
    <source>
        <dbReference type="ARBA" id="ARBA00023012"/>
    </source>
</evidence>
<feature type="domain" description="Response regulatory" evidence="7">
    <location>
        <begin position="7"/>
        <end position="124"/>
    </location>
</feature>
<keyword evidence="1 6" id="KW-0597">Phosphoprotein</keyword>
<evidence type="ECO:0000256" key="6">
    <source>
        <dbReference type="PROSITE-ProRule" id="PRU00169"/>
    </source>
</evidence>
<dbReference type="InterPro" id="IPR039420">
    <property type="entry name" value="WalR-like"/>
</dbReference>
<dbReference type="SUPFAM" id="SSF52172">
    <property type="entry name" value="CheY-like"/>
    <property type="match status" value="1"/>
</dbReference>
<dbReference type="GO" id="GO:0032993">
    <property type="term" value="C:protein-DNA complex"/>
    <property type="evidence" value="ECO:0007669"/>
    <property type="project" value="TreeGrafter"/>
</dbReference>
<feature type="modified residue" description="4-aspartylphosphate" evidence="6">
    <location>
        <position position="57"/>
    </location>
</feature>
<proteinExistence type="predicted"/>
<dbReference type="AlphaFoldDB" id="A0A5S5MDS4"/>
<keyword evidence="5" id="KW-0804">Transcription</keyword>
<dbReference type="Gene3D" id="3.40.50.2300">
    <property type="match status" value="1"/>
</dbReference>
<evidence type="ECO:0000259" key="7">
    <source>
        <dbReference type="PROSITE" id="PS50110"/>
    </source>
</evidence>
<dbReference type="InterPro" id="IPR011006">
    <property type="entry name" value="CheY-like_superfamily"/>
</dbReference>
<evidence type="ECO:0000313" key="9">
    <source>
        <dbReference type="Proteomes" id="UP000321899"/>
    </source>
</evidence>
<evidence type="ECO:0000256" key="5">
    <source>
        <dbReference type="ARBA" id="ARBA00023163"/>
    </source>
</evidence>
<dbReference type="PANTHER" id="PTHR48111:SF4">
    <property type="entry name" value="DNA-BINDING DUAL TRANSCRIPTIONAL REGULATOR OMPR"/>
    <property type="match status" value="1"/>
</dbReference>
<dbReference type="GO" id="GO:0006355">
    <property type="term" value="P:regulation of DNA-templated transcription"/>
    <property type="evidence" value="ECO:0007669"/>
    <property type="project" value="TreeGrafter"/>
</dbReference>
<dbReference type="InterPro" id="IPR001789">
    <property type="entry name" value="Sig_transdc_resp-reg_receiver"/>
</dbReference>
<dbReference type="Proteomes" id="UP000321899">
    <property type="component" value="Unassembled WGS sequence"/>
</dbReference>
<evidence type="ECO:0000256" key="4">
    <source>
        <dbReference type="ARBA" id="ARBA00023125"/>
    </source>
</evidence>
<dbReference type="GO" id="GO:0000976">
    <property type="term" value="F:transcription cis-regulatory region binding"/>
    <property type="evidence" value="ECO:0007669"/>
    <property type="project" value="TreeGrafter"/>
</dbReference>
<gene>
    <name evidence="8" type="ORF">FIM25_12895</name>
</gene>
<accession>A0A5S5MDS4</accession>
<keyword evidence="9" id="KW-1185">Reference proteome</keyword>
<dbReference type="Pfam" id="PF00072">
    <property type="entry name" value="Response_reg"/>
    <property type="match status" value="1"/>
</dbReference>
<dbReference type="RefSeq" id="WP_139449997.1">
    <property type="nucleotide sequence ID" value="NZ_VDMB01000019.1"/>
</dbReference>
<protein>
    <submittedName>
        <fullName evidence="8">Response regulator transcription factor</fullName>
    </submittedName>
</protein>
<dbReference type="CDD" id="cd17574">
    <property type="entry name" value="REC_OmpR"/>
    <property type="match status" value="1"/>
</dbReference>
<organism evidence="8 9">
    <name type="scientific">Desulfobotulus mexicanus</name>
    <dbReference type="NCBI Taxonomy" id="2586642"/>
    <lineage>
        <taxon>Bacteria</taxon>
        <taxon>Pseudomonadati</taxon>
        <taxon>Thermodesulfobacteriota</taxon>
        <taxon>Desulfobacteria</taxon>
        <taxon>Desulfobacterales</taxon>
        <taxon>Desulfobacteraceae</taxon>
        <taxon>Desulfobotulus</taxon>
    </lineage>
</organism>
<dbReference type="GO" id="GO:0005829">
    <property type="term" value="C:cytosol"/>
    <property type="evidence" value="ECO:0007669"/>
    <property type="project" value="TreeGrafter"/>
</dbReference>
<evidence type="ECO:0000313" key="8">
    <source>
        <dbReference type="EMBL" id="TYT73829.1"/>
    </source>
</evidence>
<dbReference type="SMART" id="SM00448">
    <property type="entry name" value="REC"/>
    <property type="match status" value="1"/>
</dbReference>
<evidence type="ECO:0000256" key="3">
    <source>
        <dbReference type="ARBA" id="ARBA00023015"/>
    </source>
</evidence>
<keyword evidence="2" id="KW-0902">Two-component regulatory system</keyword>
<evidence type="ECO:0000256" key="1">
    <source>
        <dbReference type="ARBA" id="ARBA00022553"/>
    </source>
</evidence>
<name>A0A5S5MDS4_9BACT</name>
<dbReference type="PROSITE" id="PS50110">
    <property type="entry name" value="RESPONSE_REGULATORY"/>
    <property type="match status" value="1"/>
</dbReference>
<dbReference type="EMBL" id="VDMB01000019">
    <property type="protein sequence ID" value="TYT73829.1"/>
    <property type="molecule type" value="Genomic_DNA"/>
</dbReference>